<dbReference type="InterPro" id="IPR042100">
    <property type="entry name" value="Bug_dom1"/>
</dbReference>
<dbReference type="InterPro" id="IPR005064">
    <property type="entry name" value="BUG"/>
</dbReference>
<evidence type="ECO:0000313" key="4">
    <source>
        <dbReference type="Proteomes" id="UP001175097"/>
    </source>
</evidence>
<evidence type="ECO:0000313" key="3">
    <source>
        <dbReference type="EMBL" id="MDN4608089.1"/>
    </source>
</evidence>
<dbReference type="Proteomes" id="UP001175097">
    <property type="component" value="Unassembled WGS sequence"/>
</dbReference>
<dbReference type="SUPFAM" id="SSF53850">
    <property type="entry name" value="Periplasmic binding protein-like II"/>
    <property type="match status" value="1"/>
</dbReference>
<reference evidence="3" key="1">
    <citation type="submission" date="2023-03" db="EMBL/GenBank/DDBJ databases">
        <title>MT1 and MT2 Draft Genomes of Novel Species.</title>
        <authorList>
            <person name="Venkateswaran K."/>
        </authorList>
    </citation>
    <scope>NUCLEOTIDE SEQUENCE</scope>
    <source>
        <strain evidence="3">F6_3S_P_2</strain>
    </source>
</reference>
<dbReference type="PANTHER" id="PTHR42928:SF3">
    <property type="entry name" value="UPF0065 PROTEIN YFLP"/>
    <property type="match status" value="1"/>
</dbReference>
<comment type="caution">
    <text evidence="3">The sequence shown here is derived from an EMBL/GenBank/DDBJ whole genome shotgun (WGS) entry which is preliminary data.</text>
</comment>
<gene>
    <name evidence="3" type="ORF">P5G49_11480</name>
</gene>
<keyword evidence="2" id="KW-0732">Signal</keyword>
<proteinExistence type="inferred from homology"/>
<organism evidence="3 4">
    <name type="scientific">Sporosarcina highlanderae</name>
    <dbReference type="NCBI Taxonomy" id="3035916"/>
    <lineage>
        <taxon>Bacteria</taxon>
        <taxon>Bacillati</taxon>
        <taxon>Bacillota</taxon>
        <taxon>Bacilli</taxon>
        <taxon>Bacillales</taxon>
        <taxon>Caryophanaceae</taxon>
        <taxon>Sporosarcina</taxon>
    </lineage>
</organism>
<protein>
    <submittedName>
        <fullName evidence="3">Tripartite tricarboxylate transporter substrate binding protein</fullName>
    </submittedName>
</protein>
<sequence length="328" mass="36604">MKKVIRSFLIGFILLLPACSAGSKADIGDQDFPTVAIEIIAPASAGGGWDTAAHAVRQILIEEKLVEQDIHVVNKPGGSGEVGWQHLSNQDGHHIAFNSSLLLTNHLVGQSKLQFRDFTPLAILTTEWIAVAVPNNSPFQDAKELLEQLKEDPSSLKIAVAPGLANNDHLSFLQAAKAFGVDVLKLNFLVYDSGGDIVDQLLYGQIDVAISSVSEFIDEHQTHQFKVIAVTSDERLEGLEDVATWKEQGVDMVFPHWRGIMGPPDMTEEEIAYWNQTIKKMTETEAWRKLIRKYKWESFYKGSSEAKRFLEEQERMYRQLLEGSGLVD</sequence>
<dbReference type="Pfam" id="PF03401">
    <property type="entry name" value="TctC"/>
    <property type="match status" value="1"/>
</dbReference>
<name>A0ABT8JSM9_9BACL</name>
<dbReference type="RefSeq" id="WP_301243925.1">
    <property type="nucleotide sequence ID" value="NZ_JAROCC010000008.1"/>
</dbReference>
<feature type="signal peptide" evidence="2">
    <location>
        <begin position="1"/>
        <end position="21"/>
    </location>
</feature>
<dbReference type="Gene3D" id="3.40.190.150">
    <property type="entry name" value="Bordetella uptake gene, domain 1"/>
    <property type="match status" value="1"/>
</dbReference>
<accession>A0ABT8JSM9</accession>
<comment type="similarity">
    <text evidence="1">Belongs to the UPF0065 (bug) family.</text>
</comment>
<evidence type="ECO:0000256" key="2">
    <source>
        <dbReference type="SAM" id="SignalP"/>
    </source>
</evidence>
<evidence type="ECO:0000256" key="1">
    <source>
        <dbReference type="ARBA" id="ARBA00006987"/>
    </source>
</evidence>
<dbReference type="Gene3D" id="3.40.190.10">
    <property type="entry name" value="Periplasmic binding protein-like II"/>
    <property type="match status" value="1"/>
</dbReference>
<dbReference type="PIRSF" id="PIRSF017082">
    <property type="entry name" value="YflP"/>
    <property type="match status" value="1"/>
</dbReference>
<dbReference type="EMBL" id="JAROCC010000008">
    <property type="protein sequence ID" value="MDN4608089.1"/>
    <property type="molecule type" value="Genomic_DNA"/>
</dbReference>
<keyword evidence="4" id="KW-1185">Reference proteome</keyword>
<feature type="chain" id="PRO_5046823699" evidence="2">
    <location>
        <begin position="22"/>
        <end position="328"/>
    </location>
</feature>
<dbReference type="CDD" id="cd07012">
    <property type="entry name" value="PBP2_Bug_TTT"/>
    <property type="match status" value="1"/>
</dbReference>
<dbReference type="PANTHER" id="PTHR42928">
    <property type="entry name" value="TRICARBOXYLATE-BINDING PROTEIN"/>
    <property type="match status" value="1"/>
</dbReference>